<comment type="caution">
    <text evidence="1">The sequence shown here is derived from an EMBL/GenBank/DDBJ whole genome shotgun (WGS) entry which is preliminary data.</text>
</comment>
<reference evidence="1" key="1">
    <citation type="submission" date="2020-06" db="EMBL/GenBank/DDBJ databases">
        <authorList>
            <person name="Li T."/>
            <person name="Hu X."/>
            <person name="Zhang T."/>
            <person name="Song X."/>
            <person name="Zhang H."/>
            <person name="Dai N."/>
            <person name="Sheng W."/>
            <person name="Hou X."/>
            <person name="Wei L."/>
        </authorList>
    </citation>
    <scope>NUCLEOTIDE SEQUENCE</scope>
    <source>
        <strain evidence="1">KEN8</strain>
        <tissue evidence="1">Leaf</tissue>
    </source>
</reference>
<organism evidence="1">
    <name type="scientific">Sesamum calycinum</name>
    <dbReference type="NCBI Taxonomy" id="2727403"/>
    <lineage>
        <taxon>Eukaryota</taxon>
        <taxon>Viridiplantae</taxon>
        <taxon>Streptophyta</taxon>
        <taxon>Embryophyta</taxon>
        <taxon>Tracheophyta</taxon>
        <taxon>Spermatophyta</taxon>
        <taxon>Magnoliopsida</taxon>
        <taxon>eudicotyledons</taxon>
        <taxon>Gunneridae</taxon>
        <taxon>Pentapetalae</taxon>
        <taxon>asterids</taxon>
        <taxon>lamiids</taxon>
        <taxon>Lamiales</taxon>
        <taxon>Pedaliaceae</taxon>
        <taxon>Sesamum</taxon>
    </lineage>
</organism>
<evidence type="ECO:0000313" key="1">
    <source>
        <dbReference type="EMBL" id="KAL0324021.1"/>
    </source>
</evidence>
<gene>
    <name evidence="1" type="ORF">Scaly_2369200</name>
</gene>
<sequence length="96" mass="10422">MEPLPSCSATAGNSGILQFLGQKMEIRIICEPDRRWIVGGHGKNGDNVTCSEQEVEIDSVAQLEHKHPCLGTLICDGSHVLAYKKEKTSNVTLPSC</sequence>
<protein>
    <submittedName>
        <fullName evidence="1">Uncharacterized protein</fullName>
    </submittedName>
</protein>
<reference evidence="1" key="2">
    <citation type="journal article" date="2024" name="Plant">
        <title>Genomic evolution and insights into agronomic trait innovations of Sesamum species.</title>
        <authorList>
            <person name="Miao H."/>
            <person name="Wang L."/>
            <person name="Qu L."/>
            <person name="Liu H."/>
            <person name="Sun Y."/>
            <person name="Le M."/>
            <person name="Wang Q."/>
            <person name="Wei S."/>
            <person name="Zheng Y."/>
            <person name="Lin W."/>
            <person name="Duan Y."/>
            <person name="Cao H."/>
            <person name="Xiong S."/>
            <person name="Wang X."/>
            <person name="Wei L."/>
            <person name="Li C."/>
            <person name="Ma Q."/>
            <person name="Ju M."/>
            <person name="Zhao R."/>
            <person name="Li G."/>
            <person name="Mu C."/>
            <person name="Tian Q."/>
            <person name="Mei H."/>
            <person name="Zhang T."/>
            <person name="Gao T."/>
            <person name="Zhang H."/>
        </authorList>
    </citation>
    <scope>NUCLEOTIDE SEQUENCE</scope>
    <source>
        <strain evidence="1">KEN8</strain>
    </source>
</reference>
<dbReference type="AlphaFoldDB" id="A0AAW2M0R6"/>
<accession>A0AAW2M0R6</accession>
<proteinExistence type="predicted"/>
<name>A0AAW2M0R6_9LAMI</name>
<dbReference type="EMBL" id="JACGWM010000015">
    <property type="protein sequence ID" value="KAL0324021.1"/>
    <property type="molecule type" value="Genomic_DNA"/>
</dbReference>